<keyword evidence="3" id="KW-1185">Reference proteome</keyword>
<proteinExistence type="predicted"/>
<accession>A0ABQ4F032</accession>
<name>A0ABQ4F032_9ACTN</name>
<dbReference type="EMBL" id="BONX01000052">
    <property type="protein sequence ID" value="GIH00243.1"/>
    <property type="molecule type" value="Genomic_DNA"/>
</dbReference>
<protein>
    <submittedName>
        <fullName evidence="2">Uncharacterized protein</fullName>
    </submittedName>
</protein>
<dbReference type="Proteomes" id="UP000621500">
    <property type="component" value="Unassembled WGS sequence"/>
</dbReference>
<feature type="region of interest" description="Disordered" evidence="1">
    <location>
        <begin position="1"/>
        <end position="31"/>
    </location>
</feature>
<gene>
    <name evidence="2" type="ORF">Pma05_68150</name>
</gene>
<comment type="caution">
    <text evidence="2">The sequence shown here is derived from an EMBL/GenBank/DDBJ whole genome shotgun (WGS) entry which is preliminary data.</text>
</comment>
<evidence type="ECO:0000256" key="1">
    <source>
        <dbReference type="SAM" id="MobiDB-lite"/>
    </source>
</evidence>
<reference evidence="2 3" key="1">
    <citation type="submission" date="2021-01" db="EMBL/GenBank/DDBJ databases">
        <title>Whole genome shotgun sequence of Plantactinospora mayteni NBRC 109088.</title>
        <authorList>
            <person name="Komaki H."/>
            <person name="Tamura T."/>
        </authorList>
    </citation>
    <scope>NUCLEOTIDE SEQUENCE [LARGE SCALE GENOMIC DNA]</scope>
    <source>
        <strain evidence="2 3">NBRC 109088</strain>
    </source>
</reference>
<feature type="compositionally biased region" description="Polar residues" evidence="1">
    <location>
        <begin position="1"/>
        <end position="24"/>
    </location>
</feature>
<evidence type="ECO:0000313" key="3">
    <source>
        <dbReference type="Proteomes" id="UP000621500"/>
    </source>
</evidence>
<sequence>MSTHTADNSTAPQTSLGPFSSPGANPTPWEATEWALRRIQNSSCARCAGTAART</sequence>
<organism evidence="2 3">
    <name type="scientific">Plantactinospora mayteni</name>
    <dbReference type="NCBI Taxonomy" id="566021"/>
    <lineage>
        <taxon>Bacteria</taxon>
        <taxon>Bacillati</taxon>
        <taxon>Actinomycetota</taxon>
        <taxon>Actinomycetes</taxon>
        <taxon>Micromonosporales</taxon>
        <taxon>Micromonosporaceae</taxon>
        <taxon>Plantactinospora</taxon>
    </lineage>
</organism>
<evidence type="ECO:0000313" key="2">
    <source>
        <dbReference type="EMBL" id="GIH00243.1"/>
    </source>
</evidence>